<sequence length="504" mass="57423">MNKYAIFTIGEQTTSARIPTMQEASENPQEWNKQWEKLIASRKVTPAHVFKQHLEAWKIENHGLSSQADMYSGHLTSALYLRLMIAKEALGHFIYTNIAGKWMAATVATRRKHVLIGLSESCSVAINLNICRIFVGDILTVEHLSTDGHVFLDMLKSLIPPHNEVPTTLQEFAGKSWSDFLEKNCATDKAGQIALSEWKVLRTKLIYYVLEYTMLSFLGLPRPPIRVHRRPDSGRSECEKTVLKMMKMAMGKQRAKESKAADMERLSKQVVMCFNCGRSQSSGEKFQRCSRCWNAQKRSVTYCSKECQVNDYKAIHKSICGQILDMETATETAVSSVSSQLANNITSQIPPPVGGFKPSAALLDHIQLLNQRAREIAIYVQDANDPSKGRLCLIDLPFVQMQLIFKDVRDKAMSTGDRGSILAVCHYTLWFLMVSKSKLNYRVIIDRMEKEWELDDFRKGIMEMQEQQFSDPHRRPPAMLKMSLQEWVVYSSGFDFSLRLESVL</sequence>
<evidence type="ECO:0000256" key="2">
    <source>
        <dbReference type="ARBA" id="ARBA00022771"/>
    </source>
</evidence>
<protein>
    <recommendedName>
        <fullName evidence="5">MYND-type domain-containing protein</fullName>
    </recommendedName>
</protein>
<dbReference type="EMBL" id="JADNRY010000119">
    <property type="protein sequence ID" value="KAF9064622.1"/>
    <property type="molecule type" value="Genomic_DNA"/>
</dbReference>
<keyword evidence="1" id="KW-0479">Metal-binding</keyword>
<name>A0A9P5U3I5_9AGAR</name>
<dbReference type="Proteomes" id="UP000772434">
    <property type="component" value="Unassembled WGS sequence"/>
</dbReference>
<proteinExistence type="predicted"/>
<evidence type="ECO:0000256" key="4">
    <source>
        <dbReference type="PROSITE-ProRule" id="PRU00134"/>
    </source>
</evidence>
<keyword evidence="3" id="KW-0862">Zinc</keyword>
<evidence type="ECO:0000256" key="1">
    <source>
        <dbReference type="ARBA" id="ARBA00022723"/>
    </source>
</evidence>
<accession>A0A9P5U3I5</accession>
<evidence type="ECO:0000256" key="3">
    <source>
        <dbReference type="ARBA" id="ARBA00022833"/>
    </source>
</evidence>
<dbReference type="PROSITE" id="PS50865">
    <property type="entry name" value="ZF_MYND_2"/>
    <property type="match status" value="1"/>
</dbReference>
<evidence type="ECO:0000313" key="6">
    <source>
        <dbReference type="EMBL" id="KAF9064622.1"/>
    </source>
</evidence>
<evidence type="ECO:0000259" key="5">
    <source>
        <dbReference type="PROSITE" id="PS50865"/>
    </source>
</evidence>
<dbReference type="Gene3D" id="6.10.140.2220">
    <property type="match status" value="1"/>
</dbReference>
<comment type="caution">
    <text evidence="6">The sequence shown here is derived from an EMBL/GenBank/DDBJ whole genome shotgun (WGS) entry which is preliminary data.</text>
</comment>
<gene>
    <name evidence="6" type="ORF">BDP27DRAFT_1405230</name>
</gene>
<dbReference type="GO" id="GO:0008270">
    <property type="term" value="F:zinc ion binding"/>
    <property type="evidence" value="ECO:0007669"/>
    <property type="project" value="UniProtKB-KW"/>
</dbReference>
<dbReference type="InterPro" id="IPR002893">
    <property type="entry name" value="Znf_MYND"/>
</dbReference>
<keyword evidence="7" id="KW-1185">Reference proteome</keyword>
<evidence type="ECO:0000313" key="7">
    <source>
        <dbReference type="Proteomes" id="UP000772434"/>
    </source>
</evidence>
<keyword evidence="2 4" id="KW-0863">Zinc-finger</keyword>
<organism evidence="6 7">
    <name type="scientific">Rhodocollybia butyracea</name>
    <dbReference type="NCBI Taxonomy" id="206335"/>
    <lineage>
        <taxon>Eukaryota</taxon>
        <taxon>Fungi</taxon>
        <taxon>Dikarya</taxon>
        <taxon>Basidiomycota</taxon>
        <taxon>Agaricomycotina</taxon>
        <taxon>Agaricomycetes</taxon>
        <taxon>Agaricomycetidae</taxon>
        <taxon>Agaricales</taxon>
        <taxon>Marasmiineae</taxon>
        <taxon>Omphalotaceae</taxon>
        <taxon>Rhodocollybia</taxon>
    </lineage>
</organism>
<feature type="domain" description="MYND-type" evidence="5">
    <location>
        <begin position="273"/>
        <end position="320"/>
    </location>
</feature>
<dbReference type="Pfam" id="PF01753">
    <property type="entry name" value="zf-MYND"/>
    <property type="match status" value="1"/>
</dbReference>
<reference evidence="6" key="1">
    <citation type="submission" date="2020-11" db="EMBL/GenBank/DDBJ databases">
        <authorList>
            <consortium name="DOE Joint Genome Institute"/>
            <person name="Ahrendt S."/>
            <person name="Riley R."/>
            <person name="Andreopoulos W."/>
            <person name="Labutti K."/>
            <person name="Pangilinan J."/>
            <person name="Ruiz-Duenas F.J."/>
            <person name="Barrasa J.M."/>
            <person name="Sanchez-Garcia M."/>
            <person name="Camarero S."/>
            <person name="Miyauchi S."/>
            <person name="Serrano A."/>
            <person name="Linde D."/>
            <person name="Babiker R."/>
            <person name="Drula E."/>
            <person name="Ayuso-Fernandez I."/>
            <person name="Pacheco R."/>
            <person name="Padilla G."/>
            <person name="Ferreira P."/>
            <person name="Barriuso J."/>
            <person name="Kellner H."/>
            <person name="Castanera R."/>
            <person name="Alfaro M."/>
            <person name="Ramirez L."/>
            <person name="Pisabarro A.G."/>
            <person name="Kuo A."/>
            <person name="Tritt A."/>
            <person name="Lipzen A."/>
            <person name="He G."/>
            <person name="Yan M."/>
            <person name="Ng V."/>
            <person name="Cullen D."/>
            <person name="Martin F."/>
            <person name="Rosso M.-N."/>
            <person name="Henrissat B."/>
            <person name="Hibbett D."/>
            <person name="Martinez A.T."/>
            <person name="Grigoriev I.V."/>
        </authorList>
    </citation>
    <scope>NUCLEOTIDE SEQUENCE</scope>
    <source>
        <strain evidence="6">AH 40177</strain>
    </source>
</reference>
<dbReference type="OrthoDB" id="3020010at2759"/>
<dbReference type="AlphaFoldDB" id="A0A9P5U3I5"/>
<dbReference type="SUPFAM" id="SSF144232">
    <property type="entry name" value="HIT/MYND zinc finger-like"/>
    <property type="match status" value="1"/>
</dbReference>